<dbReference type="RefSeq" id="WP_066181955.1">
    <property type="nucleotide sequence ID" value="NZ_LQZT01000042.1"/>
</dbReference>
<name>A0A1C1YRS6_9HYPH</name>
<dbReference type="OrthoDB" id="9780302at2"/>
<dbReference type="GO" id="GO:0005886">
    <property type="term" value="C:plasma membrane"/>
    <property type="evidence" value="ECO:0007669"/>
    <property type="project" value="UniProtKB-SubCell"/>
</dbReference>
<dbReference type="SUPFAM" id="SSF48029">
    <property type="entry name" value="FliG"/>
    <property type="match status" value="2"/>
</dbReference>
<proteinExistence type="inferred from homology"/>
<dbReference type="InterPro" id="IPR023087">
    <property type="entry name" value="Flg_Motor_Flig_C"/>
</dbReference>
<sequence>MSLYNEFDPNGMDAVAPLTPSEKAAAVLLAMGKPVAGKLLKFFEYEELQEIIKKAQNLRTIKPQELVELVNEFEDLFSEGTGLMDNAKAMEGILEEGLTPDEVDGLLGRRTQFEAYETSIWDRLQDSDPVRVGRFLQSEHPQTAAYIVSMLPTGFAGRTLMQLPEQIRVDIVRRAVEIKNVNPRAAEIIEARVRELVAEMEAERASTGAVKVAEIMNELSKPDVESLLGALETASKTAVAKVRPRIFLFDDIVQMPQRSRVTLLNDISGDIITTALRGADVVLREALLSAIGARQRRMIESDLAAGDGGVSTREIAVARRTIAQEAIRLAGLDQLTLRDPNAPAPDAAPAEAQAA</sequence>
<dbReference type="Pfam" id="PF01706">
    <property type="entry name" value="FliG_C"/>
    <property type="match status" value="1"/>
</dbReference>
<comment type="function">
    <text evidence="10">FliG is one of three proteins (FliG, FliN, FliM) that forms the rotor-mounted switch complex (C ring), located at the base of the basal body. This complex interacts with the CheY and CheZ chemotaxis proteins, in addition to contacting components of the motor that determine the direction of flagellar rotation.</text>
</comment>
<keyword evidence="14" id="KW-0966">Cell projection</keyword>
<reference evidence="14 15" key="1">
    <citation type="submission" date="2015-12" db="EMBL/GenBank/DDBJ databases">
        <authorList>
            <person name="Shamseldin A."/>
            <person name="Moawad H."/>
            <person name="Abd El-Rahim W.M."/>
            <person name="Sadowsky M.J."/>
        </authorList>
    </citation>
    <scope>NUCLEOTIDE SEQUENCE [LARGE SCALE GENOMIC DNA]</scope>
    <source>
        <strain evidence="14 15">JC234</strain>
    </source>
</reference>
<evidence type="ECO:0000256" key="4">
    <source>
        <dbReference type="ARBA" id="ARBA00021870"/>
    </source>
</evidence>
<dbReference type="GO" id="GO:0003774">
    <property type="term" value="F:cytoskeletal motor activity"/>
    <property type="evidence" value="ECO:0007669"/>
    <property type="project" value="InterPro"/>
</dbReference>
<comment type="caution">
    <text evidence="14">The sequence shown here is derived from an EMBL/GenBank/DDBJ whole genome shotgun (WGS) entry which is preliminary data.</text>
</comment>
<keyword evidence="15" id="KW-1185">Reference proteome</keyword>
<keyword evidence="9" id="KW-0975">Bacterial flagellum</keyword>
<evidence type="ECO:0000256" key="2">
    <source>
        <dbReference type="ARBA" id="ARBA00004413"/>
    </source>
</evidence>
<keyword evidence="5" id="KW-1003">Cell membrane</keyword>
<feature type="domain" description="Flagellar motor switch protein FliG middle" evidence="12">
    <location>
        <begin position="132"/>
        <end position="202"/>
    </location>
</feature>
<evidence type="ECO:0000259" key="11">
    <source>
        <dbReference type="Pfam" id="PF01706"/>
    </source>
</evidence>
<feature type="domain" description="Flagellar motor switch protein FliG N-terminal" evidence="13">
    <location>
        <begin position="18"/>
        <end position="112"/>
    </location>
</feature>
<dbReference type="InterPro" id="IPR028263">
    <property type="entry name" value="FliG_N"/>
</dbReference>
<dbReference type="Gene3D" id="1.10.220.30">
    <property type="match status" value="3"/>
</dbReference>
<dbReference type="Proteomes" id="UP000094795">
    <property type="component" value="Unassembled WGS sequence"/>
</dbReference>
<dbReference type="InterPro" id="IPR032779">
    <property type="entry name" value="FliG_M"/>
</dbReference>
<dbReference type="STRING" id="1480615.AWJ14_19095"/>
<keyword evidence="8" id="KW-0472">Membrane</keyword>
<evidence type="ECO:0000313" key="15">
    <source>
        <dbReference type="Proteomes" id="UP000094795"/>
    </source>
</evidence>
<comment type="similarity">
    <text evidence="3">Belongs to the FliG family.</text>
</comment>
<dbReference type="GO" id="GO:0009425">
    <property type="term" value="C:bacterial-type flagellum basal body"/>
    <property type="evidence" value="ECO:0007669"/>
    <property type="project" value="UniProtKB-SubCell"/>
</dbReference>
<evidence type="ECO:0000256" key="6">
    <source>
        <dbReference type="ARBA" id="ARBA00022500"/>
    </source>
</evidence>
<evidence type="ECO:0000313" key="14">
    <source>
        <dbReference type="EMBL" id="OCW56203.1"/>
    </source>
</evidence>
<dbReference type="PANTHER" id="PTHR30534:SF0">
    <property type="entry name" value="FLAGELLAR MOTOR SWITCH PROTEIN FLIG"/>
    <property type="match status" value="1"/>
</dbReference>
<evidence type="ECO:0000256" key="7">
    <source>
        <dbReference type="ARBA" id="ARBA00022779"/>
    </source>
</evidence>
<protein>
    <recommendedName>
        <fullName evidence="4">Flagellar motor switch protein FliG</fullName>
    </recommendedName>
</protein>
<dbReference type="PANTHER" id="PTHR30534">
    <property type="entry name" value="FLAGELLAR MOTOR SWITCH PROTEIN FLIG"/>
    <property type="match status" value="1"/>
</dbReference>
<evidence type="ECO:0000256" key="9">
    <source>
        <dbReference type="ARBA" id="ARBA00023143"/>
    </source>
</evidence>
<dbReference type="Pfam" id="PF14841">
    <property type="entry name" value="FliG_M"/>
    <property type="match status" value="1"/>
</dbReference>
<dbReference type="Pfam" id="PF14842">
    <property type="entry name" value="FliG_N"/>
    <property type="match status" value="1"/>
</dbReference>
<keyword evidence="14" id="KW-0969">Cilium</keyword>
<evidence type="ECO:0000259" key="12">
    <source>
        <dbReference type="Pfam" id="PF14841"/>
    </source>
</evidence>
<feature type="domain" description="Flagellar motor switch protein FliG C-terminal" evidence="11">
    <location>
        <begin position="230"/>
        <end position="336"/>
    </location>
</feature>
<evidence type="ECO:0000256" key="3">
    <source>
        <dbReference type="ARBA" id="ARBA00010299"/>
    </source>
</evidence>
<evidence type="ECO:0000256" key="5">
    <source>
        <dbReference type="ARBA" id="ARBA00022475"/>
    </source>
</evidence>
<dbReference type="InterPro" id="IPR011002">
    <property type="entry name" value="FliG_a-hlx"/>
</dbReference>
<dbReference type="AlphaFoldDB" id="A0A1C1YRS6"/>
<dbReference type="GO" id="GO:0071973">
    <property type="term" value="P:bacterial-type flagellum-dependent cell motility"/>
    <property type="evidence" value="ECO:0007669"/>
    <property type="project" value="InterPro"/>
</dbReference>
<keyword evidence="14" id="KW-0282">Flagellum</keyword>
<dbReference type="InterPro" id="IPR000090">
    <property type="entry name" value="Flg_Motor_Flig"/>
</dbReference>
<gene>
    <name evidence="14" type="ORF">AWJ14_19095</name>
</gene>
<dbReference type="EMBL" id="LQZT01000042">
    <property type="protein sequence ID" value="OCW56203.1"/>
    <property type="molecule type" value="Genomic_DNA"/>
</dbReference>
<organism evidence="14 15">
    <name type="scientific">Hoeflea olei</name>
    <dbReference type="NCBI Taxonomy" id="1480615"/>
    <lineage>
        <taxon>Bacteria</taxon>
        <taxon>Pseudomonadati</taxon>
        <taxon>Pseudomonadota</taxon>
        <taxon>Alphaproteobacteria</taxon>
        <taxon>Hyphomicrobiales</taxon>
        <taxon>Rhizobiaceae</taxon>
        <taxon>Hoeflea</taxon>
    </lineage>
</organism>
<keyword evidence="7" id="KW-0283">Flagellar rotation</keyword>
<dbReference type="PRINTS" id="PR00954">
    <property type="entry name" value="FLGMOTORFLIG"/>
</dbReference>
<evidence type="ECO:0000256" key="1">
    <source>
        <dbReference type="ARBA" id="ARBA00004117"/>
    </source>
</evidence>
<comment type="subcellular location">
    <subcellularLocation>
        <location evidence="1">Bacterial flagellum basal body</location>
    </subcellularLocation>
    <subcellularLocation>
        <location evidence="2">Cell membrane</location>
        <topology evidence="2">Peripheral membrane protein</topology>
        <orientation evidence="2">Cytoplasmic side</orientation>
    </subcellularLocation>
</comment>
<evidence type="ECO:0000259" key="13">
    <source>
        <dbReference type="Pfam" id="PF14842"/>
    </source>
</evidence>
<keyword evidence="6" id="KW-0145">Chemotaxis</keyword>
<evidence type="ECO:0000256" key="10">
    <source>
        <dbReference type="ARBA" id="ARBA00025598"/>
    </source>
</evidence>
<accession>A0A1C1YRS6</accession>
<evidence type="ECO:0000256" key="8">
    <source>
        <dbReference type="ARBA" id="ARBA00023136"/>
    </source>
</evidence>
<dbReference type="GO" id="GO:0006935">
    <property type="term" value="P:chemotaxis"/>
    <property type="evidence" value="ECO:0007669"/>
    <property type="project" value="UniProtKB-KW"/>
</dbReference>